<dbReference type="SUPFAM" id="SSF46689">
    <property type="entry name" value="Homeodomain-like"/>
    <property type="match status" value="1"/>
</dbReference>
<dbReference type="EMBL" id="JAIWYP010000016">
    <property type="protein sequence ID" value="KAH3694330.1"/>
    <property type="molecule type" value="Genomic_DNA"/>
</dbReference>
<dbReference type="GO" id="GO:0003677">
    <property type="term" value="F:DNA binding"/>
    <property type="evidence" value="ECO:0007669"/>
    <property type="project" value="UniProtKB-UniRule"/>
</dbReference>
<keyword evidence="1 2" id="KW-0539">Nucleus</keyword>
<dbReference type="GO" id="GO:0005634">
    <property type="term" value="C:nucleus"/>
    <property type="evidence" value="ECO:0007669"/>
    <property type="project" value="UniProtKB-SubCell"/>
</dbReference>
<dbReference type="CDD" id="cd00086">
    <property type="entry name" value="homeodomain"/>
    <property type="match status" value="1"/>
</dbReference>
<name>A0A9D4BG83_DREPO</name>
<dbReference type="Pfam" id="PF00046">
    <property type="entry name" value="Homeodomain"/>
    <property type="match status" value="1"/>
</dbReference>
<dbReference type="Gene3D" id="1.10.10.60">
    <property type="entry name" value="Homeodomain-like"/>
    <property type="match status" value="1"/>
</dbReference>
<reference evidence="4" key="2">
    <citation type="submission" date="2020-11" db="EMBL/GenBank/DDBJ databases">
        <authorList>
            <person name="McCartney M.A."/>
            <person name="Auch B."/>
            <person name="Kono T."/>
            <person name="Mallez S."/>
            <person name="Becker A."/>
            <person name="Gohl D.M."/>
            <person name="Silverstein K.A.T."/>
            <person name="Koren S."/>
            <person name="Bechman K.B."/>
            <person name="Herman A."/>
            <person name="Abrahante J.E."/>
            <person name="Garbe J."/>
        </authorList>
    </citation>
    <scope>NUCLEOTIDE SEQUENCE</scope>
    <source>
        <strain evidence="4">Duluth1</strain>
        <tissue evidence="4">Whole animal</tissue>
    </source>
</reference>
<keyword evidence="1 2" id="KW-0238">DNA-binding</keyword>
<reference evidence="4" key="1">
    <citation type="journal article" date="2019" name="bioRxiv">
        <title>The Genome of the Zebra Mussel, Dreissena polymorpha: A Resource for Invasive Species Research.</title>
        <authorList>
            <person name="McCartney M.A."/>
            <person name="Auch B."/>
            <person name="Kono T."/>
            <person name="Mallez S."/>
            <person name="Zhang Y."/>
            <person name="Obille A."/>
            <person name="Becker A."/>
            <person name="Abrahante J.E."/>
            <person name="Garbe J."/>
            <person name="Badalamenti J.P."/>
            <person name="Herman A."/>
            <person name="Mangelson H."/>
            <person name="Liachko I."/>
            <person name="Sullivan S."/>
            <person name="Sone E.D."/>
            <person name="Koren S."/>
            <person name="Silverstein K.A.T."/>
            <person name="Beckman K.B."/>
            <person name="Gohl D.M."/>
        </authorList>
    </citation>
    <scope>NUCLEOTIDE SEQUENCE</scope>
    <source>
        <strain evidence="4">Duluth1</strain>
        <tissue evidence="4">Whole animal</tissue>
    </source>
</reference>
<keyword evidence="5" id="KW-1185">Reference proteome</keyword>
<proteinExistence type="predicted"/>
<feature type="domain" description="Homeobox" evidence="3">
    <location>
        <begin position="1"/>
        <end position="41"/>
    </location>
</feature>
<evidence type="ECO:0000313" key="4">
    <source>
        <dbReference type="EMBL" id="KAH3694330.1"/>
    </source>
</evidence>
<organism evidence="4 5">
    <name type="scientific">Dreissena polymorpha</name>
    <name type="common">Zebra mussel</name>
    <name type="synonym">Mytilus polymorpha</name>
    <dbReference type="NCBI Taxonomy" id="45954"/>
    <lineage>
        <taxon>Eukaryota</taxon>
        <taxon>Metazoa</taxon>
        <taxon>Spiralia</taxon>
        <taxon>Lophotrochozoa</taxon>
        <taxon>Mollusca</taxon>
        <taxon>Bivalvia</taxon>
        <taxon>Autobranchia</taxon>
        <taxon>Heteroconchia</taxon>
        <taxon>Euheterodonta</taxon>
        <taxon>Imparidentia</taxon>
        <taxon>Neoheterodontei</taxon>
        <taxon>Myida</taxon>
        <taxon>Dreissenoidea</taxon>
        <taxon>Dreissenidae</taxon>
        <taxon>Dreissena</taxon>
    </lineage>
</organism>
<dbReference type="PROSITE" id="PS50071">
    <property type="entry name" value="HOMEOBOX_2"/>
    <property type="match status" value="1"/>
</dbReference>
<sequence length="138" mass="16180">MKIFHENPYSEMMENITKDLGVKDTNIKIWFQNKRARWRRRVENMKNSTQSHLLNATPVPSQIHPYVPMYNFPGMPLPQNSGYIYYPLMQTGTSSPYNNTQQHIMLNQLTTRQISPTMSPTSFAPYYHIPFPRQPVCA</sequence>
<comment type="caution">
    <text evidence="4">The sequence shown here is derived from an EMBL/GenBank/DDBJ whole genome shotgun (WGS) entry which is preliminary data.</text>
</comment>
<protein>
    <recommendedName>
        <fullName evidence="3">Homeobox domain-containing protein</fullName>
    </recommendedName>
</protein>
<accession>A0A9D4BG83</accession>
<dbReference type="InterPro" id="IPR001356">
    <property type="entry name" value="HD"/>
</dbReference>
<evidence type="ECO:0000256" key="2">
    <source>
        <dbReference type="RuleBase" id="RU000682"/>
    </source>
</evidence>
<comment type="subcellular location">
    <subcellularLocation>
        <location evidence="1 2">Nucleus</location>
    </subcellularLocation>
</comment>
<gene>
    <name evidence="4" type="ORF">DPMN_081770</name>
</gene>
<dbReference type="Proteomes" id="UP000828390">
    <property type="component" value="Unassembled WGS sequence"/>
</dbReference>
<dbReference type="InterPro" id="IPR009057">
    <property type="entry name" value="Homeodomain-like_sf"/>
</dbReference>
<keyword evidence="1 2" id="KW-0371">Homeobox</keyword>
<dbReference type="AlphaFoldDB" id="A0A9D4BG83"/>
<evidence type="ECO:0000259" key="3">
    <source>
        <dbReference type="PROSITE" id="PS50071"/>
    </source>
</evidence>
<feature type="DNA-binding region" description="Homeobox" evidence="1">
    <location>
        <begin position="3"/>
        <end position="42"/>
    </location>
</feature>
<evidence type="ECO:0000313" key="5">
    <source>
        <dbReference type="Proteomes" id="UP000828390"/>
    </source>
</evidence>
<evidence type="ECO:0000256" key="1">
    <source>
        <dbReference type="PROSITE-ProRule" id="PRU00108"/>
    </source>
</evidence>